<dbReference type="GO" id="GO:0000981">
    <property type="term" value="F:DNA-binding transcription factor activity, RNA polymerase II-specific"/>
    <property type="evidence" value="ECO:0007669"/>
    <property type="project" value="InterPro"/>
</dbReference>
<dbReference type="Pfam" id="PF04082">
    <property type="entry name" value="Fungal_trans"/>
    <property type="match status" value="1"/>
</dbReference>
<dbReference type="PANTHER" id="PTHR47338:SF29">
    <property type="entry name" value="ZN(2)-C6 FUNGAL-TYPE DOMAIN-CONTAINING PROTEIN"/>
    <property type="match status" value="1"/>
</dbReference>
<dbReference type="EnsemblFungi" id="PTTG_12228-t43_1">
    <property type="protein sequence ID" value="PTTG_12228-t43_1-p1"/>
    <property type="gene ID" value="PTTG_12228"/>
</dbReference>
<keyword evidence="3" id="KW-0805">Transcription regulation</keyword>
<keyword evidence="2" id="KW-0479">Metal-binding</keyword>
<dbReference type="VEuPathDB" id="FungiDB:PTTG_12228"/>
<dbReference type="AlphaFoldDB" id="A0A180G4J5"/>
<evidence type="ECO:0000256" key="3">
    <source>
        <dbReference type="ARBA" id="ARBA00023015"/>
    </source>
</evidence>
<dbReference type="Gene3D" id="4.10.240.10">
    <property type="entry name" value="Zn(2)-C6 fungal-type DNA-binding domain"/>
    <property type="match status" value="1"/>
</dbReference>
<dbReference type="InterPro" id="IPR050815">
    <property type="entry name" value="TF_fung"/>
</dbReference>
<reference evidence="8" key="1">
    <citation type="submission" date="2009-11" db="EMBL/GenBank/DDBJ databases">
        <authorList>
            <consortium name="The Broad Institute Genome Sequencing Platform"/>
            <person name="Ward D."/>
            <person name="Feldgarden M."/>
            <person name="Earl A."/>
            <person name="Young S.K."/>
            <person name="Zeng Q."/>
            <person name="Koehrsen M."/>
            <person name="Alvarado L."/>
            <person name="Berlin A."/>
            <person name="Bochicchio J."/>
            <person name="Borenstein D."/>
            <person name="Chapman S.B."/>
            <person name="Chen Z."/>
            <person name="Engels R."/>
            <person name="Freedman E."/>
            <person name="Gellesch M."/>
            <person name="Goldberg J."/>
            <person name="Griggs A."/>
            <person name="Gujja S."/>
            <person name="Heilman E."/>
            <person name="Heiman D."/>
            <person name="Hepburn T."/>
            <person name="Howarth C."/>
            <person name="Jen D."/>
            <person name="Larson L."/>
            <person name="Lewis B."/>
            <person name="Mehta T."/>
            <person name="Park D."/>
            <person name="Pearson M."/>
            <person name="Roberts A."/>
            <person name="Saif S."/>
            <person name="Shea T."/>
            <person name="Shenoy N."/>
            <person name="Sisk P."/>
            <person name="Stolte C."/>
            <person name="Sykes S."/>
            <person name="Thomson T."/>
            <person name="Walk T."/>
            <person name="White J."/>
            <person name="Yandava C."/>
            <person name="Izard J."/>
            <person name="Baranova O.V."/>
            <person name="Blanton J.M."/>
            <person name="Tanner A.C."/>
            <person name="Dewhirst F.E."/>
            <person name="Haas B."/>
            <person name="Nusbaum C."/>
            <person name="Birren B."/>
        </authorList>
    </citation>
    <scope>NUCLEOTIDE SEQUENCE [LARGE SCALE GENOMIC DNA]</scope>
    <source>
        <strain evidence="8">1-1 BBBD Race 1</strain>
    </source>
</reference>
<protein>
    <submittedName>
        <fullName evidence="9">Zn(2)-C6 fungal-type domain-containing protein</fullName>
    </submittedName>
</protein>
<dbReference type="STRING" id="630390.A0A180G4J5"/>
<feature type="compositionally biased region" description="Basic and acidic residues" evidence="6">
    <location>
        <begin position="47"/>
        <end position="65"/>
    </location>
</feature>
<dbReference type="SMART" id="SM00906">
    <property type="entry name" value="Fungal_trans"/>
    <property type="match status" value="1"/>
</dbReference>
<evidence type="ECO:0000313" key="8">
    <source>
        <dbReference type="EMBL" id="OAV87615.1"/>
    </source>
</evidence>
<dbReference type="SUPFAM" id="SSF57701">
    <property type="entry name" value="Zn2/Cys6 DNA-binding domain"/>
    <property type="match status" value="1"/>
</dbReference>
<dbReference type="GO" id="GO:0008270">
    <property type="term" value="F:zinc ion binding"/>
    <property type="evidence" value="ECO:0007669"/>
    <property type="project" value="InterPro"/>
</dbReference>
<evidence type="ECO:0000256" key="5">
    <source>
        <dbReference type="ARBA" id="ARBA00023242"/>
    </source>
</evidence>
<dbReference type="Pfam" id="PF00172">
    <property type="entry name" value="Zn_clus"/>
    <property type="match status" value="1"/>
</dbReference>
<keyword evidence="10" id="KW-1185">Reference proteome</keyword>
<feature type="compositionally biased region" description="Low complexity" evidence="6">
    <location>
        <begin position="670"/>
        <end position="680"/>
    </location>
</feature>
<dbReference type="OrthoDB" id="39175at2759"/>
<reference evidence="9 10" key="3">
    <citation type="journal article" date="2017" name="G3 (Bethesda)">
        <title>Comparative analysis highlights variable genome content of wheat rusts and divergence of the mating loci.</title>
        <authorList>
            <person name="Cuomo C.A."/>
            <person name="Bakkeren G."/>
            <person name="Khalil H.B."/>
            <person name="Panwar V."/>
            <person name="Joly D."/>
            <person name="Linning R."/>
            <person name="Sakthikumar S."/>
            <person name="Song X."/>
            <person name="Adiconis X."/>
            <person name="Fan L."/>
            <person name="Goldberg J.M."/>
            <person name="Levin J.Z."/>
            <person name="Young S."/>
            <person name="Zeng Q."/>
            <person name="Anikster Y."/>
            <person name="Bruce M."/>
            <person name="Wang M."/>
            <person name="Yin C."/>
            <person name="McCallum B."/>
            <person name="Szabo L.J."/>
            <person name="Hulbert S."/>
            <person name="Chen X."/>
            <person name="Fellers J.P."/>
        </authorList>
    </citation>
    <scope>NUCLEOTIDE SEQUENCE</scope>
    <source>
        <strain evidence="10">Isolate 1-1 / race 1 (BBBD)</strain>
        <strain evidence="9">isolate 1-1 / race 1 (BBBD)</strain>
    </source>
</reference>
<reference evidence="9" key="4">
    <citation type="submission" date="2025-05" db="UniProtKB">
        <authorList>
            <consortium name="EnsemblFungi"/>
        </authorList>
    </citation>
    <scope>IDENTIFICATION</scope>
    <source>
        <strain evidence="9">isolate 1-1 / race 1 (BBBD)</strain>
    </source>
</reference>
<evidence type="ECO:0000313" key="9">
    <source>
        <dbReference type="EnsemblFungi" id="PTTG_12228-t43_1-p1"/>
    </source>
</evidence>
<organism evidence="8">
    <name type="scientific">Puccinia triticina (isolate 1-1 / race 1 (BBBD))</name>
    <name type="common">Brown leaf rust fungus</name>
    <dbReference type="NCBI Taxonomy" id="630390"/>
    <lineage>
        <taxon>Eukaryota</taxon>
        <taxon>Fungi</taxon>
        <taxon>Dikarya</taxon>
        <taxon>Basidiomycota</taxon>
        <taxon>Pucciniomycotina</taxon>
        <taxon>Pucciniomycetes</taxon>
        <taxon>Pucciniales</taxon>
        <taxon>Pucciniaceae</taxon>
        <taxon>Puccinia</taxon>
    </lineage>
</organism>
<evidence type="ECO:0000256" key="2">
    <source>
        <dbReference type="ARBA" id="ARBA00022723"/>
    </source>
</evidence>
<evidence type="ECO:0000256" key="6">
    <source>
        <dbReference type="SAM" id="MobiDB-lite"/>
    </source>
</evidence>
<comment type="subcellular location">
    <subcellularLocation>
        <location evidence="1">Nucleus</location>
    </subcellularLocation>
</comment>
<keyword evidence="5" id="KW-0539">Nucleus</keyword>
<feature type="compositionally biased region" description="Low complexity" evidence="6">
    <location>
        <begin position="743"/>
        <end position="765"/>
    </location>
</feature>
<feature type="compositionally biased region" description="Low complexity" evidence="6">
    <location>
        <begin position="13"/>
        <end position="36"/>
    </location>
</feature>
<dbReference type="CDD" id="cd00067">
    <property type="entry name" value="GAL4"/>
    <property type="match status" value="1"/>
</dbReference>
<dbReference type="Proteomes" id="UP000005240">
    <property type="component" value="Unassembled WGS sequence"/>
</dbReference>
<feature type="region of interest" description="Disordered" evidence="6">
    <location>
        <begin position="665"/>
        <end position="687"/>
    </location>
</feature>
<keyword evidence="4" id="KW-0804">Transcription</keyword>
<sequence length="939" mass="106457">MPADRNHHQHQPTNISYSLSSSTSSTISNSSATSASFDQEQLSNQTHHHDSLIQHEREHQQRTDENSNTPAAYADQKDSPTKKQKAKRFVSRPLQRNQACSTCRSRKVRCDAQKPACGACKRSAAAHGEDPTIVICQYEVDDNFLDSEIYSDTNPPVELTRPPVRKPLAKIAALEQKIAEMETLISQLDLSLNSHPQPSSIACSGPSSLPSISAGTSNVTIPSIPQPSANPMEVVWTNWPSCLPPRRMISHLVKLYFSLQSGAGQLMFIEPAHLLASLHLPPSHPDFPFVGLLQSIMAVAYQQSVSGNPDQFAFNLLRVCNIKRYWPMDSTVHHYHANCAKEAIDQALFSGTHLFQVTQSLNVYCYYAYGAAQLVQAWVCSGLAIQFATPLGLNQIEKCQEHLDRTKPKPRSLLPGPRTITEKYQRAVTFWLAFQMDRFLSVSAGRPHSISESDITTLLPAKPGTSQATIGVVDLATNTLSISHPNFFSSHPYDVDEFQLELKATILLGRVSDWLIRAPDPVGFNLQKYWKMPDEPIPDLRFQPAFMQLDQDITTFQMSLPPKFHQTIFEGEGRKVSHSKVMILLIINLGMILLHECFITKEAFNLSFERCLQAASKIKWVGDLIFGSGYDSRLLHPFTNYCWAIAARVMTRRLVQNEIKLMELATTATSSPPNQQSNSSMDHRHQSVNELDRTRMADLLKAEEEQVKQNLIEIESLLMFNHKIQNRHSKFNLSFHLHNPLDHQQPTHQPVIQQQSLRQQPQQVPKASMYQQPSSKVQPNWDLGFDRRDDQNLRRSDDLADDFDQHRQSNHINQPIHHERVFDPMTSYRHPDGDSRHLNPLNLGENNHQLEMGRNIHQFNQLNPIQLLDQTVPDHFHKSKPRNLPNTNALNSDTIPTFSESSGFDEPGLNQIYFDQLIALFQIRFQAFRLPDSLSRVVL</sequence>
<gene>
    <name evidence="8" type="ORF">PTTG_12228</name>
</gene>
<dbReference type="PANTHER" id="PTHR47338">
    <property type="entry name" value="ZN(II)2CYS6 TRANSCRIPTION FACTOR (EUROFUNG)-RELATED"/>
    <property type="match status" value="1"/>
</dbReference>
<feature type="region of interest" description="Disordered" evidence="6">
    <location>
        <begin position="1"/>
        <end position="91"/>
    </location>
</feature>
<feature type="compositionally biased region" description="Polar residues" evidence="6">
    <location>
        <begin position="769"/>
        <end position="778"/>
    </location>
</feature>
<dbReference type="GO" id="GO:0003677">
    <property type="term" value="F:DNA binding"/>
    <property type="evidence" value="ECO:0007669"/>
    <property type="project" value="InterPro"/>
</dbReference>
<dbReference type="InterPro" id="IPR036864">
    <property type="entry name" value="Zn2-C6_fun-type_DNA-bd_sf"/>
</dbReference>
<dbReference type="CDD" id="cd12148">
    <property type="entry name" value="fungal_TF_MHR"/>
    <property type="match status" value="1"/>
</dbReference>
<evidence type="ECO:0000313" key="10">
    <source>
        <dbReference type="Proteomes" id="UP000005240"/>
    </source>
</evidence>
<evidence type="ECO:0000256" key="4">
    <source>
        <dbReference type="ARBA" id="ARBA00023163"/>
    </source>
</evidence>
<reference evidence="8" key="2">
    <citation type="submission" date="2016-05" db="EMBL/GenBank/DDBJ databases">
        <title>Comparative analysis highlights variable genome content of wheat rusts and divergence of the mating loci.</title>
        <authorList>
            <person name="Cuomo C.A."/>
            <person name="Bakkeren G."/>
            <person name="Szabo L."/>
            <person name="Khalil H."/>
            <person name="Joly D."/>
            <person name="Goldberg J."/>
            <person name="Young S."/>
            <person name="Zeng Q."/>
            <person name="Fellers J."/>
        </authorList>
    </citation>
    <scope>NUCLEOTIDE SEQUENCE [LARGE SCALE GENOMIC DNA]</scope>
    <source>
        <strain evidence="8">1-1 BBBD Race 1</strain>
    </source>
</reference>
<feature type="region of interest" description="Disordered" evidence="6">
    <location>
        <begin position="738"/>
        <end position="788"/>
    </location>
</feature>
<dbReference type="EMBL" id="ADAS02000334">
    <property type="protein sequence ID" value="OAV87615.1"/>
    <property type="molecule type" value="Genomic_DNA"/>
</dbReference>
<dbReference type="GO" id="GO:0005634">
    <property type="term" value="C:nucleus"/>
    <property type="evidence" value="ECO:0007669"/>
    <property type="project" value="UniProtKB-SubCell"/>
</dbReference>
<accession>A0A180G4J5</accession>
<dbReference type="InterPro" id="IPR001138">
    <property type="entry name" value="Zn2Cys6_DnaBD"/>
</dbReference>
<dbReference type="PROSITE" id="PS50048">
    <property type="entry name" value="ZN2_CY6_FUNGAL_2"/>
    <property type="match status" value="1"/>
</dbReference>
<evidence type="ECO:0000256" key="1">
    <source>
        <dbReference type="ARBA" id="ARBA00004123"/>
    </source>
</evidence>
<dbReference type="SMART" id="SM00066">
    <property type="entry name" value="GAL4"/>
    <property type="match status" value="1"/>
</dbReference>
<evidence type="ECO:0000259" key="7">
    <source>
        <dbReference type="PROSITE" id="PS50048"/>
    </source>
</evidence>
<feature type="domain" description="Zn(2)-C6 fungal-type" evidence="7">
    <location>
        <begin position="99"/>
        <end position="138"/>
    </location>
</feature>
<dbReference type="GO" id="GO:0006351">
    <property type="term" value="P:DNA-templated transcription"/>
    <property type="evidence" value="ECO:0007669"/>
    <property type="project" value="InterPro"/>
</dbReference>
<proteinExistence type="predicted"/>
<name>A0A180G4J5_PUCT1</name>
<dbReference type="InterPro" id="IPR007219">
    <property type="entry name" value="XnlR_reg_dom"/>
</dbReference>